<dbReference type="InterPro" id="IPR000971">
    <property type="entry name" value="Globin"/>
</dbReference>
<comment type="caution">
    <text evidence="13">The sequence shown here is derived from an EMBL/GenBank/DDBJ whole genome shotgun (WGS) entry which is preliminary data.</text>
</comment>
<dbReference type="SUPFAM" id="SSF46458">
    <property type="entry name" value="Globin-like"/>
    <property type="match status" value="1"/>
</dbReference>
<dbReference type="AlphaFoldDB" id="A0A0C2IAZ0"/>
<dbReference type="OrthoDB" id="436496at2759"/>
<dbReference type="InterPro" id="IPR001433">
    <property type="entry name" value="OxRdtase_FAD/NAD-bd"/>
</dbReference>
<dbReference type="Gene3D" id="3.40.50.80">
    <property type="entry name" value="Nucleotide-binding domain of ferredoxin-NADP reductase (FNR) module"/>
    <property type="match status" value="1"/>
</dbReference>
<dbReference type="GeneID" id="63681588"/>
<dbReference type="GO" id="GO:0020037">
    <property type="term" value="F:heme binding"/>
    <property type="evidence" value="ECO:0007669"/>
    <property type="project" value="InterPro"/>
</dbReference>
<dbReference type="InterPro" id="IPR017938">
    <property type="entry name" value="Riboflavin_synthase-like_b-brl"/>
</dbReference>
<protein>
    <recommendedName>
        <fullName evidence="2">nitric oxide dioxygenase</fullName>
        <ecNumber evidence="2">1.14.12.17</ecNumber>
    </recommendedName>
</protein>
<feature type="domain" description="FAD-binding FR-type" evidence="12">
    <location>
        <begin position="182"/>
        <end position="312"/>
    </location>
</feature>
<feature type="domain" description="Globin" evidence="11">
    <location>
        <begin position="29"/>
        <end position="166"/>
    </location>
</feature>
<dbReference type="VEuPathDB" id="FungiDB:SPBR_08429"/>
<evidence type="ECO:0000256" key="2">
    <source>
        <dbReference type="ARBA" id="ARBA00012229"/>
    </source>
</evidence>
<evidence type="ECO:0000256" key="6">
    <source>
        <dbReference type="ARBA" id="ARBA00023004"/>
    </source>
</evidence>
<dbReference type="GO" id="GO:0008941">
    <property type="term" value="F:nitric oxide dioxygenase NAD(P)H activity"/>
    <property type="evidence" value="ECO:0007669"/>
    <property type="project" value="UniProtKB-EC"/>
</dbReference>
<evidence type="ECO:0000256" key="9">
    <source>
        <dbReference type="ARBA" id="ARBA00049433"/>
    </source>
</evidence>
<sequence length="486" mass="52544">MASAETLQRPDVSEPNGPVTPPGSKVVPAVTPEQISIVKATAPVLKEHGVTITTVFYENMLKDNPELKNVFSLTSQATGAQPRALAAAVLGYAMFIDDLPRLHHAVERIAHKHASLQIQPDQYDIVGKYLIQAIGQVLGDAATPSIVDAWTAAYGVLADVFIGRERSLYNEARARDNFKGWAGWRKFRIQRREYAAAPDDEDSGDRTTTASKDGILNLYLAPVDGRPLPTYEPGQYVSLQVFVPEFGVLQSRQYSLSRAPRPSGDCYRVSVKRDTGNNGQTTPGVISNLLHNVLKEGDEVELSQPQGEFVVEETPLPTAEGAERPAVPTAELAPIVLLSAGVGATPVMAILETAAQHGRTISWLHGSHSRSVLPFSKEVQALRAAHPERIQTYTVLTTADDADDAAAAPATTPTATATDPVVTGTHLKIAEMPDAERRARLFLDNAKTGYYICGPSSFMIESRDALQSLGVAPERIHLELFETGDL</sequence>
<dbReference type="Pfam" id="PF00042">
    <property type="entry name" value="Globin"/>
    <property type="match status" value="1"/>
</dbReference>
<evidence type="ECO:0000256" key="1">
    <source>
        <dbReference type="ARBA" id="ARBA00006401"/>
    </source>
</evidence>
<evidence type="ECO:0000259" key="12">
    <source>
        <dbReference type="PROSITE" id="PS51384"/>
    </source>
</evidence>
<feature type="region of interest" description="Disordered" evidence="10">
    <location>
        <begin position="1"/>
        <end position="26"/>
    </location>
</feature>
<dbReference type="RefSeq" id="XP_040614426.1">
    <property type="nucleotide sequence ID" value="XM_040766667.1"/>
</dbReference>
<gene>
    <name evidence="13" type="ORF">SPBR_08429</name>
</gene>
<dbReference type="GO" id="GO:0071949">
    <property type="term" value="F:FAD binding"/>
    <property type="evidence" value="ECO:0007669"/>
    <property type="project" value="TreeGrafter"/>
</dbReference>
<dbReference type="Proteomes" id="UP000031575">
    <property type="component" value="Unassembled WGS sequence"/>
</dbReference>
<keyword evidence="3" id="KW-0216">Detoxification</keyword>
<evidence type="ECO:0000256" key="4">
    <source>
        <dbReference type="ARBA" id="ARBA00022617"/>
    </source>
</evidence>
<keyword evidence="4" id="KW-0349">Heme</keyword>
<dbReference type="InterPro" id="IPR012292">
    <property type="entry name" value="Globin/Proto"/>
</dbReference>
<dbReference type="EMBL" id="AWTV01000011">
    <property type="protein sequence ID" value="KIH86416.1"/>
    <property type="molecule type" value="Genomic_DNA"/>
</dbReference>
<comment type="catalytic activity">
    <reaction evidence="9">
        <text>2 nitric oxide + NADPH + 2 O2 = 2 nitrate + NADP(+) + H(+)</text>
        <dbReference type="Rhea" id="RHEA:19465"/>
        <dbReference type="ChEBI" id="CHEBI:15378"/>
        <dbReference type="ChEBI" id="CHEBI:15379"/>
        <dbReference type="ChEBI" id="CHEBI:16480"/>
        <dbReference type="ChEBI" id="CHEBI:17632"/>
        <dbReference type="ChEBI" id="CHEBI:57783"/>
        <dbReference type="ChEBI" id="CHEBI:58349"/>
        <dbReference type="EC" id="1.14.12.17"/>
    </reaction>
</comment>
<keyword evidence="14" id="KW-1185">Reference proteome</keyword>
<dbReference type="PROSITE" id="PS01033">
    <property type="entry name" value="GLOBIN"/>
    <property type="match status" value="1"/>
</dbReference>
<dbReference type="PANTHER" id="PTHR43396:SF3">
    <property type="entry name" value="FLAVOHEMOPROTEIN"/>
    <property type="match status" value="1"/>
</dbReference>
<keyword evidence="7" id="KW-0520">NAD</keyword>
<evidence type="ECO:0000256" key="8">
    <source>
        <dbReference type="ARBA" id="ARBA00048649"/>
    </source>
</evidence>
<evidence type="ECO:0000256" key="10">
    <source>
        <dbReference type="SAM" id="MobiDB-lite"/>
    </source>
</evidence>
<evidence type="ECO:0000259" key="11">
    <source>
        <dbReference type="PROSITE" id="PS01033"/>
    </source>
</evidence>
<dbReference type="InterPro" id="IPR039261">
    <property type="entry name" value="FNR_nucleotide-bd"/>
</dbReference>
<dbReference type="Gene3D" id="2.40.30.10">
    <property type="entry name" value="Translation factors"/>
    <property type="match status" value="1"/>
</dbReference>
<keyword evidence="13" id="KW-0560">Oxidoreductase</keyword>
<evidence type="ECO:0000313" key="13">
    <source>
        <dbReference type="EMBL" id="KIH86416.1"/>
    </source>
</evidence>
<name>A0A0C2IAZ0_9PEZI</name>
<dbReference type="InterPro" id="IPR009050">
    <property type="entry name" value="Globin-like_sf"/>
</dbReference>
<proteinExistence type="inferred from homology"/>
<organism evidence="13 14">
    <name type="scientific">Sporothrix brasiliensis 5110</name>
    <dbReference type="NCBI Taxonomy" id="1398154"/>
    <lineage>
        <taxon>Eukaryota</taxon>
        <taxon>Fungi</taxon>
        <taxon>Dikarya</taxon>
        <taxon>Ascomycota</taxon>
        <taxon>Pezizomycotina</taxon>
        <taxon>Sordariomycetes</taxon>
        <taxon>Sordariomycetidae</taxon>
        <taxon>Ophiostomatales</taxon>
        <taxon>Ophiostomataceae</taxon>
        <taxon>Sporothrix</taxon>
    </lineage>
</organism>
<comment type="catalytic activity">
    <reaction evidence="8">
        <text>2 nitric oxide + NADH + 2 O2 = 2 nitrate + NAD(+) + H(+)</text>
        <dbReference type="Rhea" id="RHEA:19469"/>
        <dbReference type="ChEBI" id="CHEBI:15378"/>
        <dbReference type="ChEBI" id="CHEBI:15379"/>
        <dbReference type="ChEBI" id="CHEBI:16480"/>
        <dbReference type="ChEBI" id="CHEBI:17632"/>
        <dbReference type="ChEBI" id="CHEBI:57540"/>
        <dbReference type="ChEBI" id="CHEBI:57945"/>
        <dbReference type="EC" id="1.14.12.17"/>
    </reaction>
</comment>
<dbReference type="EC" id="1.14.12.17" evidence="2"/>
<dbReference type="Pfam" id="PF00175">
    <property type="entry name" value="NAD_binding_1"/>
    <property type="match status" value="1"/>
</dbReference>
<reference evidence="13 14" key="1">
    <citation type="journal article" date="2014" name="BMC Genomics">
        <title>Comparative genomics of the major fungal agents of human and animal Sporotrichosis: Sporothrix schenckii and Sporothrix brasiliensis.</title>
        <authorList>
            <person name="Teixeira M.M."/>
            <person name="de Almeida L.G."/>
            <person name="Kubitschek-Barreira P."/>
            <person name="Alves F.L."/>
            <person name="Kioshima E.S."/>
            <person name="Abadio A.K."/>
            <person name="Fernandes L."/>
            <person name="Derengowski L.S."/>
            <person name="Ferreira K.S."/>
            <person name="Souza R.C."/>
            <person name="Ruiz J.C."/>
            <person name="de Andrade N.C."/>
            <person name="Paes H.C."/>
            <person name="Nicola A.M."/>
            <person name="Albuquerque P."/>
            <person name="Gerber A.L."/>
            <person name="Martins V.P."/>
            <person name="Peconick L.D."/>
            <person name="Neto A.V."/>
            <person name="Chaucanez C.B."/>
            <person name="Silva P.A."/>
            <person name="Cunha O.L."/>
            <person name="de Oliveira F.F."/>
            <person name="dos Santos T.C."/>
            <person name="Barros A.L."/>
            <person name="Soares M.A."/>
            <person name="de Oliveira L.M."/>
            <person name="Marini M.M."/>
            <person name="Villalobos-Duno H."/>
            <person name="Cunha M.M."/>
            <person name="de Hoog S."/>
            <person name="da Silveira J.F."/>
            <person name="Henrissat B."/>
            <person name="Nino-Vega G.A."/>
            <person name="Cisalpino P.S."/>
            <person name="Mora-Montes H.M."/>
            <person name="Almeida S.R."/>
            <person name="Stajich J.E."/>
            <person name="Lopes-Bezerra L.M."/>
            <person name="Vasconcelos A.T."/>
            <person name="Felipe M.S."/>
        </authorList>
    </citation>
    <scope>NUCLEOTIDE SEQUENCE [LARGE SCALE GENOMIC DNA]</scope>
    <source>
        <strain evidence="13 14">5110</strain>
    </source>
</reference>
<keyword evidence="5" id="KW-0479">Metal-binding</keyword>
<dbReference type="GO" id="GO:0046872">
    <property type="term" value="F:metal ion binding"/>
    <property type="evidence" value="ECO:0007669"/>
    <property type="project" value="UniProtKB-KW"/>
</dbReference>
<dbReference type="PANTHER" id="PTHR43396">
    <property type="entry name" value="FLAVOHEMOPROTEIN"/>
    <property type="match status" value="1"/>
</dbReference>
<accession>A0A0C2IAZ0</accession>
<comment type="similarity">
    <text evidence="1">In the C-terminal section; belongs to the flavoprotein pyridine nucleotide cytochrome reductase family.</text>
</comment>
<keyword evidence="13" id="KW-0223">Dioxygenase</keyword>
<dbReference type="PROSITE" id="PS51384">
    <property type="entry name" value="FAD_FR"/>
    <property type="match status" value="1"/>
</dbReference>
<dbReference type="CDD" id="cd06184">
    <property type="entry name" value="flavohem_like_fad_nad_binding"/>
    <property type="match status" value="1"/>
</dbReference>
<dbReference type="GO" id="GO:0071500">
    <property type="term" value="P:cellular response to nitrosative stress"/>
    <property type="evidence" value="ECO:0007669"/>
    <property type="project" value="TreeGrafter"/>
</dbReference>
<dbReference type="GO" id="GO:0019825">
    <property type="term" value="F:oxygen binding"/>
    <property type="evidence" value="ECO:0007669"/>
    <property type="project" value="InterPro"/>
</dbReference>
<dbReference type="CDD" id="cd08922">
    <property type="entry name" value="FHb-globin"/>
    <property type="match status" value="1"/>
</dbReference>
<dbReference type="GO" id="GO:0009636">
    <property type="term" value="P:response to toxic substance"/>
    <property type="evidence" value="ECO:0007669"/>
    <property type="project" value="UniProtKB-KW"/>
</dbReference>
<dbReference type="SUPFAM" id="SSF63380">
    <property type="entry name" value="Riboflavin synthase domain-like"/>
    <property type="match status" value="1"/>
</dbReference>
<dbReference type="GO" id="GO:0046210">
    <property type="term" value="P:nitric oxide catabolic process"/>
    <property type="evidence" value="ECO:0007669"/>
    <property type="project" value="TreeGrafter"/>
</dbReference>
<evidence type="ECO:0000256" key="7">
    <source>
        <dbReference type="ARBA" id="ARBA00023027"/>
    </source>
</evidence>
<keyword evidence="6" id="KW-0408">Iron</keyword>
<dbReference type="InterPro" id="IPR017927">
    <property type="entry name" value="FAD-bd_FR_type"/>
</dbReference>
<dbReference type="SUPFAM" id="SSF52343">
    <property type="entry name" value="Ferredoxin reductase-like, C-terminal NADP-linked domain"/>
    <property type="match status" value="1"/>
</dbReference>
<dbReference type="Gene3D" id="1.10.490.10">
    <property type="entry name" value="Globins"/>
    <property type="match status" value="1"/>
</dbReference>
<dbReference type="FunFam" id="1.10.490.10:FF:000003">
    <property type="entry name" value="Flavohemoprotein"/>
    <property type="match status" value="1"/>
</dbReference>
<evidence type="ECO:0000313" key="14">
    <source>
        <dbReference type="Proteomes" id="UP000031575"/>
    </source>
</evidence>
<evidence type="ECO:0000256" key="3">
    <source>
        <dbReference type="ARBA" id="ARBA00022575"/>
    </source>
</evidence>
<dbReference type="HOGENOM" id="CLU_003827_12_0_1"/>
<evidence type="ECO:0000256" key="5">
    <source>
        <dbReference type="ARBA" id="ARBA00022723"/>
    </source>
</evidence>